<dbReference type="EMBL" id="VITY01000011">
    <property type="protein sequence ID" value="TWB93174.1"/>
    <property type="molecule type" value="Genomic_DNA"/>
</dbReference>
<sequence length="192" mass="21358">MDNCRIESFIGTTWLVPFGDMRRLSYRRIERHGTVSKPKRGQAPPAMCVSTTFVHDLARRPSARNFRISPPFLINGSPTASRCSFNHRIFAICKPCEPGRENDCGVDDPALTVDDLAGQHLRAGHTPEIAVERPCGSHEQNLPIGRKTEHRNDVAKARQIVPKTALTRRGLCSAPLPSTRSWRTSSPSQPPK</sequence>
<dbReference type="AlphaFoldDB" id="A0A560LFL9"/>
<proteinExistence type="predicted"/>
<protein>
    <submittedName>
        <fullName evidence="2">Uncharacterized protein</fullName>
    </submittedName>
</protein>
<gene>
    <name evidence="2" type="ORF">FBZ93_111213</name>
</gene>
<organism evidence="2 3">
    <name type="scientific">Bradyrhizobium macuxiense</name>
    <dbReference type="NCBI Taxonomy" id="1755647"/>
    <lineage>
        <taxon>Bacteria</taxon>
        <taxon>Pseudomonadati</taxon>
        <taxon>Pseudomonadota</taxon>
        <taxon>Alphaproteobacteria</taxon>
        <taxon>Hyphomicrobiales</taxon>
        <taxon>Nitrobacteraceae</taxon>
        <taxon>Bradyrhizobium</taxon>
    </lineage>
</organism>
<evidence type="ECO:0000313" key="3">
    <source>
        <dbReference type="Proteomes" id="UP000321304"/>
    </source>
</evidence>
<feature type="region of interest" description="Disordered" evidence="1">
    <location>
        <begin position="168"/>
        <end position="192"/>
    </location>
</feature>
<evidence type="ECO:0000313" key="2">
    <source>
        <dbReference type="EMBL" id="TWB93174.1"/>
    </source>
</evidence>
<name>A0A560LFL9_9BRAD</name>
<keyword evidence="3" id="KW-1185">Reference proteome</keyword>
<accession>A0A560LFL9</accession>
<comment type="caution">
    <text evidence="2">The sequence shown here is derived from an EMBL/GenBank/DDBJ whole genome shotgun (WGS) entry which is preliminary data.</text>
</comment>
<evidence type="ECO:0000256" key="1">
    <source>
        <dbReference type="SAM" id="MobiDB-lite"/>
    </source>
</evidence>
<reference evidence="2 3" key="1">
    <citation type="submission" date="2019-06" db="EMBL/GenBank/DDBJ databases">
        <title>Genomic Encyclopedia of Type Strains, Phase IV (KMG-V): Genome sequencing to study the core and pangenomes of soil and plant-associated prokaryotes.</title>
        <authorList>
            <person name="Whitman W."/>
        </authorList>
    </citation>
    <scope>NUCLEOTIDE SEQUENCE [LARGE SCALE GENOMIC DNA]</scope>
    <source>
        <strain evidence="2 3">BR 10355</strain>
    </source>
</reference>
<feature type="compositionally biased region" description="Low complexity" evidence="1">
    <location>
        <begin position="175"/>
        <end position="192"/>
    </location>
</feature>
<dbReference type="Proteomes" id="UP000321304">
    <property type="component" value="Unassembled WGS sequence"/>
</dbReference>